<name>A0ABU8QKD6_9RHOB</name>
<dbReference type="Proteomes" id="UP001368270">
    <property type="component" value="Unassembled WGS sequence"/>
</dbReference>
<dbReference type="Pfam" id="PF13187">
    <property type="entry name" value="Fer4_9"/>
    <property type="match status" value="1"/>
</dbReference>
<evidence type="ECO:0000259" key="7">
    <source>
        <dbReference type="PROSITE" id="PS51379"/>
    </source>
</evidence>
<keyword evidence="5" id="KW-0411">Iron-sulfur</keyword>
<dbReference type="PANTHER" id="PTHR43255:SF1">
    <property type="entry name" value="IRON-SULFUR-BINDING OXIDOREDUCTASE FADF-RELATED"/>
    <property type="match status" value="1"/>
</dbReference>
<reference evidence="8 9" key="1">
    <citation type="submission" date="2024-03" db="EMBL/GenBank/DDBJ databases">
        <title>Cognatishimia coralii sp. nov., a marine bacterium isolated from coral surrounding seawater.</title>
        <authorList>
            <person name="Liu X."/>
            <person name="Liu S."/>
            <person name="Sun H."/>
            <person name="Zhang Y."/>
        </authorList>
    </citation>
    <scope>NUCLEOTIDE SEQUENCE [LARGE SCALE GENOMIC DNA]</scope>
    <source>
        <strain evidence="8 9">D5M38</strain>
    </source>
</reference>
<feature type="transmembrane region" description="Helical" evidence="6">
    <location>
        <begin position="64"/>
        <end position="86"/>
    </location>
</feature>
<feature type="transmembrane region" description="Helical" evidence="6">
    <location>
        <begin position="133"/>
        <end position="151"/>
    </location>
</feature>
<dbReference type="Pfam" id="PF11982">
    <property type="entry name" value="DUF3483"/>
    <property type="match status" value="1"/>
</dbReference>
<keyword evidence="2" id="KW-0479">Metal-binding</keyword>
<dbReference type="PROSITE" id="PS00198">
    <property type="entry name" value="4FE4S_FER_1"/>
    <property type="match status" value="2"/>
</dbReference>
<evidence type="ECO:0000256" key="2">
    <source>
        <dbReference type="ARBA" id="ARBA00022723"/>
    </source>
</evidence>
<feature type="domain" description="4Fe-4S ferredoxin-type" evidence="7">
    <location>
        <begin position="293"/>
        <end position="324"/>
    </location>
</feature>
<evidence type="ECO:0000256" key="5">
    <source>
        <dbReference type="ARBA" id="ARBA00023014"/>
    </source>
</evidence>
<keyword evidence="9" id="KW-1185">Reference proteome</keyword>
<protein>
    <submittedName>
        <fullName evidence="8">DUF3483 domain-containing protein</fullName>
    </submittedName>
</protein>
<dbReference type="InterPro" id="IPR017900">
    <property type="entry name" value="4Fe4S_Fe_S_CS"/>
</dbReference>
<evidence type="ECO:0000256" key="6">
    <source>
        <dbReference type="SAM" id="Phobius"/>
    </source>
</evidence>
<dbReference type="InterPro" id="IPR004017">
    <property type="entry name" value="Cys_rich_dom"/>
</dbReference>
<evidence type="ECO:0000313" key="9">
    <source>
        <dbReference type="Proteomes" id="UP001368270"/>
    </source>
</evidence>
<organism evidence="8 9">
    <name type="scientific">Cognatishimia coralii</name>
    <dbReference type="NCBI Taxonomy" id="3083254"/>
    <lineage>
        <taxon>Bacteria</taxon>
        <taxon>Pseudomonadati</taxon>
        <taxon>Pseudomonadota</taxon>
        <taxon>Alphaproteobacteria</taxon>
        <taxon>Rhodobacterales</taxon>
        <taxon>Paracoccaceae</taxon>
        <taxon>Cognatishimia</taxon>
    </lineage>
</organism>
<dbReference type="PANTHER" id="PTHR43255">
    <property type="entry name" value="IRON-SULFUR-BINDING OXIDOREDUCTASE FADF-RELATED-RELATED"/>
    <property type="match status" value="1"/>
</dbReference>
<keyword evidence="6" id="KW-0812">Transmembrane</keyword>
<keyword evidence="1" id="KW-0004">4Fe-4S</keyword>
<keyword evidence="4" id="KW-0408">Iron</keyword>
<proteinExistence type="predicted"/>
<dbReference type="InterPro" id="IPR051460">
    <property type="entry name" value="HdrC_iron-sulfur_subunit"/>
</dbReference>
<evidence type="ECO:0000256" key="3">
    <source>
        <dbReference type="ARBA" id="ARBA00023002"/>
    </source>
</evidence>
<evidence type="ECO:0000256" key="1">
    <source>
        <dbReference type="ARBA" id="ARBA00022485"/>
    </source>
</evidence>
<dbReference type="InterPro" id="IPR009051">
    <property type="entry name" value="Helical_ferredxn"/>
</dbReference>
<dbReference type="EMBL" id="JBBGAZ010000013">
    <property type="protein sequence ID" value="MEJ5219890.1"/>
    <property type="molecule type" value="Genomic_DNA"/>
</dbReference>
<comment type="caution">
    <text evidence="8">The sequence shown here is derived from an EMBL/GenBank/DDBJ whole genome shotgun (WGS) entry which is preliminary data.</text>
</comment>
<dbReference type="InterPro" id="IPR021872">
    <property type="entry name" value="Csal_0991-like_N"/>
</dbReference>
<dbReference type="RefSeq" id="WP_243614286.1">
    <property type="nucleotide sequence ID" value="NZ_JBBGAZ010000013.1"/>
</dbReference>
<accession>A0ABU8QKD6</accession>
<feature type="transmembrane region" description="Helical" evidence="6">
    <location>
        <begin position="92"/>
        <end position="112"/>
    </location>
</feature>
<keyword evidence="3" id="KW-0560">Oxidoreductase</keyword>
<gene>
    <name evidence="8" type="ORF">WG622_16660</name>
</gene>
<evidence type="ECO:0000313" key="8">
    <source>
        <dbReference type="EMBL" id="MEJ5219890.1"/>
    </source>
</evidence>
<feature type="transmembrane region" description="Helical" evidence="6">
    <location>
        <begin position="163"/>
        <end position="183"/>
    </location>
</feature>
<feature type="domain" description="4Fe-4S ferredoxin-type" evidence="7">
    <location>
        <begin position="233"/>
        <end position="262"/>
    </location>
</feature>
<dbReference type="SUPFAM" id="SSF46548">
    <property type="entry name" value="alpha-helical ferredoxin"/>
    <property type="match status" value="1"/>
</dbReference>
<dbReference type="PROSITE" id="PS51379">
    <property type="entry name" value="4FE4S_FER_2"/>
    <property type="match status" value="2"/>
</dbReference>
<keyword evidence="6" id="KW-1133">Transmembrane helix</keyword>
<sequence length="617" mass="67069">MPVLLLFGFFTTVAVVGVLWRSRVWLRGRSDPHYPSLFSLLRGFVAFPRRYLVDVHHVVARRPIAARMHAMGAGGFLGSVPAAIAVHMGLHGLPSVMILLSFLCICMIGAILDILRRAAEKRRLAGGGYAQMPYLLIAYSVFHAVAILPELQISSLSSWKSPFGLAVLAFGIAVHAMLFVGCFHGPFRHAVLGALHVSLHTRPDRFDSKASVGSLLPQREASYGVADPTEFTWTQLLSFDACVQCGRCEEVCPANAAGQPLNPRGLIVGLAQQSGALVTYEGNDPGPLILTQGSVILANDTLWSCTTCGACVQACPMLIEHVDAITDVRRSVIQTSAQAPRELTRAIENTRDRGNTTAQDPNKRWNWVEEMGVPVLPVGGKTDVLLWLGDHAFNPRHRRVLRRLIEMMAEAGVDFGILGEDEWDCGDWACRAGDEATFQELARANIEALSARRFNRIVAPDPHAVHALKNEYRRCGGAFDCIHHSQLLSELVDNGRLKPNQDTMGRITYHDPCYLARYIGETDAPRAVVEKSSRELVDPPRTQEATFCCGAGGGAALSDIAGEARVPDIRMAELASTGADCVAVSCPNCAVMLEGVTGDGPQVRDIAEILWEATRPS</sequence>
<dbReference type="Gene3D" id="1.10.1060.10">
    <property type="entry name" value="Alpha-helical ferredoxin"/>
    <property type="match status" value="1"/>
</dbReference>
<keyword evidence="6" id="KW-0472">Membrane</keyword>
<dbReference type="Pfam" id="PF02754">
    <property type="entry name" value="CCG"/>
    <property type="match status" value="2"/>
</dbReference>
<evidence type="ECO:0000256" key="4">
    <source>
        <dbReference type="ARBA" id="ARBA00023004"/>
    </source>
</evidence>
<dbReference type="InterPro" id="IPR017896">
    <property type="entry name" value="4Fe4S_Fe-S-bd"/>
</dbReference>